<dbReference type="PANTHER" id="PTHR30590">
    <property type="entry name" value="INNER MEMBRANE PROTEIN"/>
    <property type="match status" value="1"/>
</dbReference>
<dbReference type="EMBL" id="JBHTKJ010000029">
    <property type="protein sequence ID" value="MFD1039003.1"/>
    <property type="molecule type" value="Genomic_DNA"/>
</dbReference>
<name>A0ABW3LLQ1_9BACI</name>
<sequence>MNENVSPINKTNRLVWIDAARGFAIFGIFMVNIGAFAAPYFMYGGESSAWSSVTDQYTQAFIDIFFQASFYTLFSLLFGFGFQILVDRFQTRHVNVKSFLLRRLLLLIGFGLIHAFLIWHGDILLSYGTIGLLLLLFIQVRDRTLLSWGFSLLVGSVGLFSLMLFGARNYLDHVNKDAINHALANYQSSNLITIWSQNYDDWMYSNGGGISFLLLVCTLLPLFLFGMYMARKRWLHEPSKHKSLLQRLWTITLFFFLLFKLGPYLFGNPAWFSYFQDNIGGTFSALFYIVSITLLAQTRIGLKLVKPFAYVGRMALTNYIIQSIISFMLFYGIGFGFYGSVSPLTGVVFVIIIFSVQIIWSKWWFSHYLFGPLEWIWRSLTYNRKQPFRKNEKRGEES</sequence>
<dbReference type="RefSeq" id="WP_390362528.1">
    <property type="nucleotide sequence ID" value="NZ_JBHTKJ010000029.1"/>
</dbReference>
<feature type="transmembrane region" description="Helical" evidence="1">
    <location>
        <begin position="248"/>
        <end position="266"/>
    </location>
</feature>
<evidence type="ECO:0000313" key="4">
    <source>
        <dbReference type="Proteomes" id="UP001597040"/>
    </source>
</evidence>
<keyword evidence="1" id="KW-1133">Transmembrane helix</keyword>
<feature type="transmembrane region" description="Helical" evidence="1">
    <location>
        <begin position="209"/>
        <end position="228"/>
    </location>
</feature>
<feature type="transmembrane region" description="Helical" evidence="1">
    <location>
        <begin position="344"/>
        <end position="365"/>
    </location>
</feature>
<keyword evidence="4" id="KW-1185">Reference proteome</keyword>
<dbReference type="Pfam" id="PF04235">
    <property type="entry name" value="DUF418"/>
    <property type="match status" value="1"/>
</dbReference>
<gene>
    <name evidence="3" type="ORF">ACFQ3N_11470</name>
</gene>
<proteinExistence type="predicted"/>
<dbReference type="Proteomes" id="UP001597040">
    <property type="component" value="Unassembled WGS sequence"/>
</dbReference>
<feature type="transmembrane region" description="Helical" evidence="1">
    <location>
        <begin position="123"/>
        <end position="138"/>
    </location>
</feature>
<organism evidence="3 4">
    <name type="scientific">Virgibacillus byunsanensis</name>
    <dbReference type="NCBI Taxonomy" id="570945"/>
    <lineage>
        <taxon>Bacteria</taxon>
        <taxon>Bacillati</taxon>
        <taxon>Bacillota</taxon>
        <taxon>Bacilli</taxon>
        <taxon>Bacillales</taxon>
        <taxon>Bacillaceae</taxon>
        <taxon>Virgibacillus</taxon>
    </lineage>
</organism>
<dbReference type="InterPro" id="IPR052529">
    <property type="entry name" value="Bact_Transport_Assoc"/>
</dbReference>
<feature type="transmembrane region" description="Helical" evidence="1">
    <location>
        <begin position="64"/>
        <end position="86"/>
    </location>
</feature>
<feature type="transmembrane region" description="Helical" evidence="1">
    <location>
        <begin position="98"/>
        <end position="117"/>
    </location>
</feature>
<comment type="caution">
    <text evidence="3">The sequence shown here is derived from an EMBL/GenBank/DDBJ whole genome shotgun (WGS) entry which is preliminary data.</text>
</comment>
<keyword evidence="1" id="KW-0812">Transmembrane</keyword>
<feature type="transmembrane region" description="Helical" evidence="1">
    <location>
        <begin position="316"/>
        <end position="338"/>
    </location>
</feature>
<feature type="domain" description="DUF418" evidence="2">
    <location>
        <begin position="229"/>
        <end position="382"/>
    </location>
</feature>
<keyword evidence="1" id="KW-0472">Membrane</keyword>
<accession>A0ABW3LLQ1</accession>
<dbReference type="InterPro" id="IPR007349">
    <property type="entry name" value="DUF418"/>
</dbReference>
<reference evidence="4" key="1">
    <citation type="journal article" date="2019" name="Int. J. Syst. Evol. Microbiol.">
        <title>The Global Catalogue of Microorganisms (GCM) 10K type strain sequencing project: providing services to taxonomists for standard genome sequencing and annotation.</title>
        <authorList>
            <consortium name="The Broad Institute Genomics Platform"/>
            <consortium name="The Broad Institute Genome Sequencing Center for Infectious Disease"/>
            <person name="Wu L."/>
            <person name="Ma J."/>
        </authorList>
    </citation>
    <scope>NUCLEOTIDE SEQUENCE [LARGE SCALE GENOMIC DNA]</scope>
    <source>
        <strain evidence="4">CCUG 56754</strain>
    </source>
</reference>
<feature type="transmembrane region" description="Helical" evidence="1">
    <location>
        <begin position="23"/>
        <end position="44"/>
    </location>
</feature>
<protein>
    <submittedName>
        <fullName evidence="3">DUF418 domain-containing protein</fullName>
    </submittedName>
</protein>
<feature type="transmembrane region" description="Helical" evidence="1">
    <location>
        <begin position="278"/>
        <end position="296"/>
    </location>
</feature>
<dbReference type="PANTHER" id="PTHR30590:SF2">
    <property type="entry name" value="INNER MEMBRANE PROTEIN"/>
    <property type="match status" value="1"/>
</dbReference>
<evidence type="ECO:0000256" key="1">
    <source>
        <dbReference type="SAM" id="Phobius"/>
    </source>
</evidence>
<feature type="transmembrane region" description="Helical" evidence="1">
    <location>
        <begin position="145"/>
        <end position="167"/>
    </location>
</feature>
<evidence type="ECO:0000259" key="2">
    <source>
        <dbReference type="Pfam" id="PF04235"/>
    </source>
</evidence>
<evidence type="ECO:0000313" key="3">
    <source>
        <dbReference type="EMBL" id="MFD1039003.1"/>
    </source>
</evidence>